<comment type="caution">
    <text evidence="1">The sequence shown here is derived from an EMBL/GenBank/DDBJ whole genome shotgun (WGS) entry which is preliminary data.</text>
</comment>
<organism evidence="1 2">
    <name type="scientific">Segatella salivae F0493</name>
    <dbReference type="NCBI Taxonomy" id="1395125"/>
    <lineage>
        <taxon>Bacteria</taxon>
        <taxon>Pseudomonadati</taxon>
        <taxon>Bacteroidota</taxon>
        <taxon>Bacteroidia</taxon>
        <taxon>Bacteroidales</taxon>
        <taxon>Prevotellaceae</taxon>
        <taxon>Segatella</taxon>
    </lineage>
</organism>
<dbReference type="Pfam" id="PF13181">
    <property type="entry name" value="TPR_8"/>
    <property type="match status" value="1"/>
</dbReference>
<dbReference type="PATRIC" id="fig|1395125.3.peg.237"/>
<dbReference type="PANTHER" id="PTHR12558:SF13">
    <property type="entry name" value="CELL DIVISION CYCLE PROTEIN 27 HOMOLOG"/>
    <property type="match status" value="1"/>
</dbReference>
<dbReference type="PANTHER" id="PTHR12558">
    <property type="entry name" value="CELL DIVISION CYCLE 16,23,27"/>
    <property type="match status" value="1"/>
</dbReference>
<proteinExistence type="predicted"/>
<dbReference type="EMBL" id="AWGW01000006">
    <property type="protein sequence ID" value="ERK02534.1"/>
    <property type="molecule type" value="Genomic_DNA"/>
</dbReference>
<dbReference type="InterPro" id="IPR019734">
    <property type="entry name" value="TPR_rpt"/>
</dbReference>
<name>U2MTI5_9BACT</name>
<dbReference type="GO" id="GO:0051301">
    <property type="term" value="P:cell division"/>
    <property type="evidence" value="ECO:0007669"/>
    <property type="project" value="TreeGrafter"/>
</dbReference>
<sequence>MLINDNNLVFLLESLFICKKNMLTLQRFIYKIKTKNSFIVLCNTVNSITMCKIKLLGVILWVAISSSFAQNPMQKGNIEEMVKLIETNSDLAQSYAASAIKSDKKNTDMIAAIGSAYLQAGKIDEAEKYFNKAKQCYKITVQSIILGGDIAQAKGQTDSAKYYYNRAMYFDRHDPEAYFKYAELVKLTDMPEAIRKLEFIKQLRPDISIDGRIGDLYYGAQQYDAAIASFEKQDISKLPEKELVHYAQSVLLSGNYEKALDIATKGSEVYQHNTDLVRLMLYCNTDLEHFDTALENAKELMDMNTDSAKIRYTDYLYYGYVLNGLKRTPEAIQKFEQARALAKDVPRIDKDIANAYAKIGDYDNAIKYTRDDLANIKDSSYDRSRDLFQLGLLYWRKATDNQNDNQMSEDCLKSLKQAENVFAEVARLKPDSYVGYYWRAKANALMDPKCARGLAKPYYQQAAELLEKNNGDKDYLIECYKQLSYYYYTKKVMAQAVSYAEKIAKLDPEDSYAKQLLGMQSTEKVK</sequence>
<evidence type="ECO:0000313" key="2">
    <source>
        <dbReference type="Proteomes" id="UP000017023"/>
    </source>
</evidence>
<reference evidence="1 2" key="1">
    <citation type="submission" date="2013-08" db="EMBL/GenBank/DDBJ databases">
        <authorList>
            <person name="Durkin A.S."/>
            <person name="Haft D.R."/>
            <person name="McCorrison J."/>
            <person name="Torralba M."/>
            <person name="Gillis M."/>
            <person name="Haft D.H."/>
            <person name="Methe B."/>
            <person name="Sutton G."/>
            <person name="Nelson K.E."/>
        </authorList>
    </citation>
    <scope>NUCLEOTIDE SEQUENCE [LARGE SCALE GENOMIC DNA]</scope>
    <source>
        <strain evidence="1 2">F0493</strain>
    </source>
</reference>
<dbReference type="SUPFAM" id="SSF81901">
    <property type="entry name" value="HCP-like"/>
    <property type="match status" value="1"/>
</dbReference>
<dbReference type="AlphaFoldDB" id="U2MTI5"/>
<dbReference type="Proteomes" id="UP000017023">
    <property type="component" value="Unassembled WGS sequence"/>
</dbReference>
<gene>
    <name evidence="1" type="ORF">HMPREF9145_0452</name>
</gene>
<protein>
    <submittedName>
        <fullName evidence="1">Tetratricopeptide repeat protein</fullName>
    </submittedName>
</protein>
<evidence type="ECO:0000313" key="1">
    <source>
        <dbReference type="EMBL" id="ERK02534.1"/>
    </source>
</evidence>
<dbReference type="InterPro" id="IPR011990">
    <property type="entry name" value="TPR-like_helical_dom_sf"/>
</dbReference>
<dbReference type="Gene3D" id="1.25.40.10">
    <property type="entry name" value="Tetratricopeptide repeat domain"/>
    <property type="match status" value="3"/>
</dbReference>
<dbReference type="SUPFAM" id="SSF48452">
    <property type="entry name" value="TPR-like"/>
    <property type="match status" value="1"/>
</dbReference>
<accession>U2MTI5</accession>
<dbReference type="SMART" id="SM00028">
    <property type="entry name" value="TPR"/>
    <property type="match status" value="6"/>
</dbReference>